<dbReference type="PANTHER" id="PTHR11530:SF26">
    <property type="entry name" value="FAD DEPENDENT OXIDOREDUCTASE SUPERFAMILY (AFU_ORTHOLOGUE AFUA_5G13940)"/>
    <property type="match status" value="1"/>
</dbReference>
<evidence type="ECO:0000256" key="6">
    <source>
        <dbReference type="PIRSR" id="PIRSR000189-1"/>
    </source>
</evidence>
<dbReference type="SUPFAM" id="SSF51971">
    <property type="entry name" value="Nucleotide-binding domain"/>
    <property type="match status" value="1"/>
</dbReference>
<dbReference type="GO" id="GO:0005737">
    <property type="term" value="C:cytoplasm"/>
    <property type="evidence" value="ECO:0007669"/>
    <property type="project" value="TreeGrafter"/>
</dbReference>
<dbReference type="GO" id="GO:0019478">
    <property type="term" value="P:D-amino acid catabolic process"/>
    <property type="evidence" value="ECO:0007669"/>
    <property type="project" value="TreeGrafter"/>
</dbReference>
<comment type="caution">
    <text evidence="8">The sequence shown here is derived from an EMBL/GenBank/DDBJ whole genome shotgun (WGS) entry which is preliminary data.</text>
</comment>
<comment type="cofactor">
    <cofactor evidence="1 6">
        <name>FAD</name>
        <dbReference type="ChEBI" id="CHEBI:57692"/>
    </cofactor>
</comment>
<dbReference type="PANTHER" id="PTHR11530">
    <property type="entry name" value="D-AMINO ACID OXIDASE"/>
    <property type="match status" value="1"/>
</dbReference>
<sequence length="367" mass="40558">MNQGQVIIPYFSSAGVLGLSCAVQLSRSGYKVTVVARDLPGDSHIDYASPWAGAHFRPSPAKTPVEQLEQQLMRDTYSELERLAKENPESGVKIVPAIEYFDSADADSFLAKENGYIDWPDFRILKSEEYPSDHESIKLGVTYRSWVLNSPVYLQWCRKQAEEQGVGFVRANVASMDEAVSIFQQESIGSDGNDVRAIINATGRGLNDPNSFPSRGQFIIVSNQCDKTISHHWADGSSTVIIPRPLGGGTVIGGTKEPNNWSEEISDTDTETILKRVAGICPELIDREDTATDNTHGFDIRQVYIARRPMRRGGLRLEREFMNHGIPLIHCYGAGASGFKISWGVARKVEILVANTQLLVNDPLETS</sequence>
<dbReference type="GO" id="GO:0071949">
    <property type="term" value="F:FAD binding"/>
    <property type="evidence" value="ECO:0007669"/>
    <property type="project" value="InterPro"/>
</dbReference>
<dbReference type="AlphaFoldDB" id="A0A9W9V8F6"/>
<keyword evidence="9" id="KW-1185">Reference proteome</keyword>
<reference evidence="8" key="2">
    <citation type="journal article" date="2023" name="IMA Fungus">
        <title>Comparative genomic study of the Penicillium genus elucidates a diverse pangenome and 15 lateral gene transfer events.</title>
        <authorList>
            <person name="Petersen C."/>
            <person name="Sorensen T."/>
            <person name="Nielsen M.R."/>
            <person name="Sondergaard T.E."/>
            <person name="Sorensen J.L."/>
            <person name="Fitzpatrick D.A."/>
            <person name="Frisvad J.C."/>
            <person name="Nielsen K.L."/>
        </authorList>
    </citation>
    <scope>NUCLEOTIDE SEQUENCE</scope>
    <source>
        <strain evidence="8">IBT 29864</strain>
    </source>
</reference>
<dbReference type="GeneID" id="81438455"/>
<dbReference type="RefSeq" id="XP_056554689.1">
    <property type="nucleotide sequence ID" value="XM_056699276.1"/>
</dbReference>
<dbReference type="Gene3D" id="3.40.50.720">
    <property type="entry name" value="NAD(P)-binding Rossmann-like Domain"/>
    <property type="match status" value="1"/>
</dbReference>
<dbReference type="InterPro" id="IPR023209">
    <property type="entry name" value="DAO"/>
</dbReference>
<feature type="binding site" evidence="6">
    <location>
        <position position="202"/>
    </location>
    <ligand>
        <name>FAD</name>
        <dbReference type="ChEBI" id="CHEBI:57692"/>
    </ligand>
</feature>
<reference evidence="8" key="1">
    <citation type="submission" date="2022-11" db="EMBL/GenBank/DDBJ databases">
        <authorList>
            <person name="Petersen C."/>
        </authorList>
    </citation>
    <scope>NUCLEOTIDE SEQUENCE</scope>
    <source>
        <strain evidence="8">IBT 29864</strain>
    </source>
</reference>
<comment type="similarity">
    <text evidence="2">Belongs to the DAMOX/DASOX family.</text>
</comment>
<dbReference type="EMBL" id="JAPZBS010000005">
    <property type="protein sequence ID" value="KAJ5370255.1"/>
    <property type="molecule type" value="Genomic_DNA"/>
</dbReference>
<dbReference type="GO" id="GO:0003884">
    <property type="term" value="F:D-amino-acid oxidase activity"/>
    <property type="evidence" value="ECO:0007669"/>
    <property type="project" value="InterPro"/>
</dbReference>
<evidence type="ECO:0000256" key="5">
    <source>
        <dbReference type="ARBA" id="ARBA00023002"/>
    </source>
</evidence>
<keyword evidence="5" id="KW-0560">Oxidoreductase</keyword>
<keyword evidence="3" id="KW-0285">Flavoprotein</keyword>
<keyword evidence="4 6" id="KW-0274">FAD</keyword>
<protein>
    <recommendedName>
        <fullName evidence="7">FAD dependent oxidoreductase domain-containing protein</fullName>
    </recommendedName>
</protein>
<dbReference type="Pfam" id="PF01266">
    <property type="entry name" value="DAO"/>
    <property type="match status" value="1"/>
</dbReference>
<gene>
    <name evidence="8" type="ORF">N7496_006347</name>
</gene>
<dbReference type="OrthoDB" id="2015447at2759"/>
<evidence type="ECO:0000256" key="4">
    <source>
        <dbReference type="ARBA" id="ARBA00022827"/>
    </source>
</evidence>
<evidence type="ECO:0000256" key="2">
    <source>
        <dbReference type="ARBA" id="ARBA00006730"/>
    </source>
</evidence>
<evidence type="ECO:0000256" key="1">
    <source>
        <dbReference type="ARBA" id="ARBA00001974"/>
    </source>
</evidence>
<feature type="domain" description="FAD dependent oxidoreductase" evidence="7">
    <location>
        <begin position="14"/>
        <end position="348"/>
    </location>
</feature>
<organism evidence="8 9">
    <name type="scientific">Penicillium cataractarum</name>
    <dbReference type="NCBI Taxonomy" id="2100454"/>
    <lineage>
        <taxon>Eukaryota</taxon>
        <taxon>Fungi</taxon>
        <taxon>Dikarya</taxon>
        <taxon>Ascomycota</taxon>
        <taxon>Pezizomycotina</taxon>
        <taxon>Eurotiomycetes</taxon>
        <taxon>Eurotiomycetidae</taxon>
        <taxon>Eurotiales</taxon>
        <taxon>Aspergillaceae</taxon>
        <taxon>Penicillium</taxon>
    </lineage>
</organism>
<dbReference type="Gene3D" id="3.30.9.10">
    <property type="entry name" value="D-Amino Acid Oxidase, subunit A, domain 2"/>
    <property type="match status" value="1"/>
</dbReference>
<evidence type="ECO:0000259" key="7">
    <source>
        <dbReference type="Pfam" id="PF01266"/>
    </source>
</evidence>
<name>A0A9W9V8F6_9EURO</name>
<evidence type="ECO:0000313" key="9">
    <source>
        <dbReference type="Proteomes" id="UP001147782"/>
    </source>
</evidence>
<dbReference type="InterPro" id="IPR006076">
    <property type="entry name" value="FAD-dep_OxRdtase"/>
</dbReference>
<feature type="binding site" evidence="6">
    <location>
        <position position="308"/>
    </location>
    <ligand>
        <name>D-dopa</name>
        <dbReference type="ChEBI" id="CHEBI:149689"/>
    </ligand>
</feature>
<proteinExistence type="inferred from homology"/>
<dbReference type="SUPFAM" id="SSF54373">
    <property type="entry name" value="FAD-linked reductases, C-terminal domain"/>
    <property type="match status" value="1"/>
</dbReference>
<dbReference type="PIRSF" id="PIRSF000189">
    <property type="entry name" value="D-aa_oxidase"/>
    <property type="match status" value="1"/>
</dbReference>
<evidence type="ECO:0000313" key="8">
    <source>
        <dbReference type="EMBL" id="KAJ5370255.1"/>
    </source>
</evidence>
<feature type="binding site" evidence="6">
    <location>
        <position position="173"/>
    </location>
    <ligand>
        <name>FAD</name>
        <dbReference type="ChEBI" id="CHEBI:57692"/>
    </ligand>
</feature>
<accession>A0A9W9V8F6</accession>
<dbReference type="Proteomes" id="UP001147782">
    <property type="component" value="Unassembled WGS sequence"/>
</dbReference>
<evidence type="ECO:0000256" key="3">
    <source>
        <dbReference type="ARBA" id="ARBA00022630"/>
    </source>
</evidence>